<dbReference type="AlphaFoldDB" id="A0A0N0DT43"/>
<keyword evidence="3" id="KW-1185">Reference proteome</keyword>
<dbReference type="OMA" id="TNKKERC"/>
<comment type="caution">
    <text evidence="2">The sequence shown here is derived from an EMBL/GenBank/DDBJ whole genome shotgun (WGS) entry which is preliminary data.</text>
</comment>
<reference evidence="2 3" key="1">
    <citation type="submission" date="2015-07" db="EMBL/GenBank/DDBJ databases">
        <title>High-quality genome of monoxenous trypanosomatid Leptomonas pyrrhocoris.</title>
        <authorList>
            <person name="Flegontov P."/>
            <person name="Butenko A."/>
            <person name="Firsov S."/>
            <person name="Vlcek C."/>
            <person name="Logacheva M.D."/>
            <person name="Field M."/>
            <person name="Filatov D."/>
            <person name="Flegontova O."/>
            <person name="Gerasimov E."/>
            <person name="Jackson A.P."/>
            <person name="Kelly S."/>
            <person name="Opperdoes F."/>
            <person name="O'Reilly A."/>
            <person name="Votypka J."/>
            <person name="Yurchenko V."/>
            <person name="Lukes J."/>
        </authorList>
    </citation>
    <scope>NUCLEOTIDE SEQUENCE [LARGE SCALE GENOMIC DNA]</scope>
    <source>
        <strain evidence="2">H10</strain>
    </source>
</reference>
<dbReference type="OrthoDB" id="258593at2759"/>
<dbReference type="RefSeq" id="XP_015654971.1">
    <property type="nucleotide sequence ID" value="XM_015806607.1"/>
</dbReference>
<evidence type="ECO:0000256" key="1">
    <source>
        <dbReference type="SAM" id="MobiDB-lite"/>
    </source>
</evidence>
<evidence type="ECO:0000313" key="3">
    <source>
        <dbReference type="Proteomes" id="UP000037923"/>
    </source>
</evidence>
<feature type="region of interest" description="Disordered" evidence="1">
    <location>
        <begin position="299"/>
        <end position="318"/>
    </location>
</feature>
<name>A0A0N0DT43_LEPPY</name>
<dbReference type="RefSeq" id="XP_015654970.1">
    <property type="nucleotide sequence ID" value="XM_015806606.1"/>
</dbReference>
<protein>
    <submittedName>
        <fullName evidence="2">Uncharacterized protein</fullName>
    </submittedName>
</protein>
<dbReference type="VEuPathDB" id="TriTrypDB:LpyrH10_20_1480"/>
<evidence type="ECO:0000313" key="2">
    <source>
        <dbReference type="EMBL" id="KPA76531.1"/>
    </source>
</evidence>
<proteinExistence type="predicted"/>
<dbReference type="EMBL" id="LGTL01000020">
    <property type="protein sequence ID" value="KPA76531.1"/>
    <property type="molecule type" value="Genomic_DNA"/>
</dbReference>
<gene>
    <name evidence="2" type="ORF">ABB37_07825</name>
</gene>
<dbReference type="Proteomes" id="UP000037923">
    <property type="component" value="Unassembled WGS sequence"/>
</dbReference>
<organism evidence="2 3">
    <name type="scientific">Leptomonas pyrrhocoris</name>
    <name type="common">Firebug parasite</name>
    <dbReference type="NCBI Taxonomy" id="157538"/>
    <lineage>
        <taxon>Eukaryota</taxon>
        <taxon>Discoba</taxon>
        <taxon>Euglenozoa</taxon>
        <taxon>Kinetoplastea</taxon>
        <taxon>Metakinetoplastina</taxon>
        <taxon>Trypanosomatida</taxon>
        <taxon>Trypanosomatidae</taxon>
        <taxon>Leishmaniinae</taxon>
        <taxon>Leptomonas</taxon>
    </lineage>
</organism>
<accession>A0A0N0DT43</accession>
<dbReference type="GeneID" id="26908110"/>
<sequence length="338" mass="38124">MTDNNNSPSQLSLDGSCKMVPTGSQFVWLRLMEDKKWTSVYQQCMLDVWRSQDALDGKTQGNTKMRKPTTTVAGDSAASGEMSVKTIGDIVIKKWCCTRTHQVLTRVFLTAEKYEAKANGLLFTSKEEDEFRRIKEERSALLGQICCQKLEEAGSNHLRDWLNRLWVLFVAGIDNDPAGQRALSYDVRKTVHDAQFTNDDAIVLQASLLHFIIPSLKYETCQAIAVVDFRTVPLKETVELTGFESSHRRSTPQQQQFTRVFISFVGCFLDTLTESELVKAASVFKPAIWDAQQRILKNPKPVSGNKKRSEDAFVPTGDGIHIDHLDKLGNRKDTPKYA</sequence>
<dbReference type="EMBL" id="LGTL01000020">
    <property type="protein sequence ID" value="KPA76532.1"/>
    <property type="molecule type" value="Genomic_DNA"/>
</dbReference>